<evidence type="ECO:0000256" key="2">
    <source>
        <dbReference type="ARBA" id="ARBA00022448"/>
    </source>
</evidence>
<gene>
    <name evidence="9" type="ORF">DM48_3467</name>
</gene>
<comment type="similarity">
    <text evidence="1">Belongs to the ABC transporter superfamily.</text>
</comment>
<keyword evidence="5" id="KW-0547">Nucleotide-binding</keyword>
<dbReference type="KEGG" id="bgo:BM43_2175"/>
<sequence>MSSEIAVRISGVAKGFESYRLPADRLKRSLYSLLAAVTPLPALRRAWQARADNCVRMFWALREVDFEIARGETIGIIGRNGSGKSTLLQIVCGTLAPTRGTVETHGRIAALLELGSGFDAEYSGRENIYINGQLHGLTRDEIEARVDDIIAFADIGKFIDQPVKTYSSGMFVRLAFAVIAHVDADILVIDEALAVGDAFFTQKCMRFLRRFQQHGTVLFVSHDSGAVRSLCDRAIWLDRGVLRENGSSKSVCTHYFEAFYRQQQGEGLAWDKQAGHVRRTHGARRRLPAVDQREKVTARPAVPTPAFGGTDLDPQALPAHRERELIDEVALLGESGKPIAWITGGDAVTLRIVLRAPDVGMPPCVGFIVKDRLGQAIFSDDTAFSPASEVTAGDRWLAEFCFAMPLLPPGDYAISAYVLAEVDGAARVVDCLHDACIVKSESAHLATGIAGTPMTAITLGIDEPAEPA</sequence>
<dbReference type="Pfam" id="PF14524">
    <property type="entry name" value="Wzt_C"/>
    <property type="match status" value="1"/>
</dbReference>
<dbReference type="PROSITE" id="PS50893">
    <property type="entry name" value="ABC_TRANSPORTER_2"/>
    <property type="match status" value="1"/>
</dbReference>
<evidence type="ECO:0000256" key="4">
    <source>
        <dbReference type="ARBA" id="ARBA00022519"/>
    </source>
</evidence>
<reference evidence="9 10" key="1">
    <citation type="submission" date="2014-04" db="EMBL/GenBank/DDBJ databases">
        <authorList>
            <person name="Bishop-Lilly K.A."/>
            <person name="Broomall S.M."/>
            <person name="Chain P.S."/>
            <person name="Chertkov O."/>
            <person name="Coyne S.R."/>
            <person name="Daligault H.E."/>
            <person name="Davenport K.W."/>
            <person name="Erkkila T."/>
            <person name="Frey K.G."/>
            <person name="Gibbons H.S."/>
            <person name="Gu W."/>
            <person name="Jaissle J."/>
            <person name="Johnson S.L."/>
            <person name="Koroleva G.I."/>
            <person name="Ladner J.T."/>
            <person name="Lo C.-C."/>
            <person name="Minogue T.D."/>
            <person name="Munk C."/>
            <person name="Palacios G.F."/>
            <person name="Redden C.L."/>
            <person name="Rosenzweig C.N."/>
            <person name="Scholz M.B."/>
            <person name="Teshima H."/>
            <person name="Xu Y."/>
        </authorList>
    </citation>
    <scope>NUCLEOTIDE SEQUENCE [LARGE SCALE GENOMIC DNA]</scope>
    <source>
        <strain evidence="10">gladioli</strain>
    </source>
</reference>
<dbReference type="GO" id="GO:0140359">
    <property type="term" value="F:ABC-type transporter activity"/>
    <property type="evidence" value="ECO:0007669"/>
    <property type="project" value="InterPro"/>
</dbReference>
<dbReference type="InterPro" id="IPR015860">
    <property type="entry name" value="ABC_transpr_TagH-like"/>
</dbReference>
<evidence type="ECO:0000256" key="6">
    <source>
        <dbReference type="ARBA" id="ARBA00022840"/>
    </source>
</evidence>
<dbReference type="CDD" id="cd03220">
    <property type="entry name" value="ABC_KpsT_Wzt"/>
    <property type="match status" value="1"/>
</dbReference>
<comment type="caution">
    <text evidence="9">The sequence shown here is derived from an EMBL/GenBank/DDBJ whole genome shotgun (WGS) entry which is preliminary data.</text>
</comment>
<evidence type="ECO:0000256" key="7">
    <source>
        <dbReference type="SAM" id="MobiDB-lite"/>
    </source>
</evidence>
<evidence type="ECO:0000313" key="10">
    <source>
        <dbReference type="Proteomes" id="UP000029590"/>
    </source>
</evidence>
<dbReference type="InterPro" id="IPR027417">
    <property type="entry name" value="P-loop_NTPase"/>
</dbReference>
<dbReference type="GO" id="GO:0016887">
    <property type="term" value="F:ATP hydrolysis activity"/>
    <property type="evidence" value="ECO:0007669"/>
    <property type="project" value="InterPro"/>
</dbReference>
<accession>A0AAW3F8H4</accession>
<dbReference type="GO" id="GO:0005524">
    <property type="term" value="F:ATP binding"/>
    <property type="evidence" value="ECO:0007669"/>
    <property type="project" value="UniProtKB-KW"/>
</dbReference>
<keyword evidence="2" id="KW-0813">Transport</keyword>
<evidence type="ECO:0000256" key="5">
    <source>
        <dbReference type="ARBA" id="ARBA00022741"/>
    </source>
</evidence>
<dbReference type="Pfam" id="PF00005">
    <property type="entry name" value="ABC_tran"/>
    <property type="match status" value="1"/>
</dbReference>
<dbReference type="InterPro" id="IPR017871">
    <property type="entry name" value="ABC_transporter-like_CS"/>
</dbReference>
<keyword evidence="4" id="KW-0997">Cell inner membrane</keyword>
<dbReference type="GO" id="GO:0016020">
    <property type="term" value="C:membrane"/>
    <property type="evidence" value="ECO:0007669"/>
    <property type="project" value="InterPro"/>
</dbReference>
<dbReference type="EMBL" id="JPGG01000015">
    <property type="protein sequence ID" value="KGC16822.1"/>
    <property type="molecule type" value="Genomic_DNA"/>
</dbReference>
<evidence type="ECO:0000256" key="3">
    <source>
        <dbReference type="ARBA" id="ARBA00022475"/>
    </source>
</evidence>
<keyword evidence="3" id="KW-1003">Cell membrane</keyword>
<proteinExistence type="inferred from homology"/>
<evidence type="ECO:0000313" key="9">
    <source>
        <dbReference type="EMBL" id="KGC16822.1"/>
    </source>
</evidence>
<dbReference type="SMART" id="SM00382">
    <property type="entry name" value="AAA"/>
    <property type="match status" value="1"/>
</dbReference>
<dbReference type="PANTHER" id="PTHR46743:SF2">
    <property type="entry name" value="TEICHOIC ACIDS EXPORT ATP-BINDING PROTEIN TAGH"/>
    <property type="match status" value="1"/>
</dbReference>
<dbReference type="InterPro" id="IPR003439">
    <property type="entry name" value="ABC_transporter-like_ATP-bd"/>
</dbReference>
<dbReference type="Proteomes" id="UP000029590">
    <property type="component" value="Unassembled WGS sequence"/>
</dbReference>
<keyword evidence="4" id="KW-0472">Membrane</keyword>
<dbReference type="SUPFAM" id="SSF52540">
    <property type="entry name" value="P-loop containing nucleoside triphosphate hydrolases"/>
    <property type="match status" value="1"/>
</dbReference>
<dbReference type="CDD" id="cd10147">
    <property type="entry name" value="Wzt_C-like"/>
    <property type="match status" value="1"/>
</dbReference>
<organism evidence="9 10">
    <name type="scientific">Burkholderia gladioli</name>
    <name type="common">Pseudomonas marginata</name>
    <name type="synonym">Phytomonas marginata</name>
    <dbReference type="NCBI Taxonomy" id="28095"/>
    <lineage>
        <taxon>Bacteria</taxon>
        <taxon>Pseudomonadati</taxon>
        <taxon>Pseudomonadota</taxon>
        <taxon>Betaproteobacteria</taxon>
        <taxon>Burkholderiales</taxon>
        <taxon>Burkholderiaceae</taxon>
        <taxon>Burkholderia</taxon>
    </lineage>
</organism>
<dbReference type="PROSITE" id="PS00211">
    <property type="entry name" value="ABC_TRANSPORTER_1"/>
    <property type="match status" value="1"/>
</dbReference>
<dbReference type="InterPro" id="IPR003593">
    <property type="entry name" value="AAA+_ATPase"/>
</dbReference>
<dbReference type="Gene3D" id="3.40.50.300">
    <property type="entry name" value="P-loop containing nucleotide triphosphate hydrolases"/>
    <property type="match status" value="1"/>
</dbReference>
<dbReference type="Gene3D" id="2.70.50.60">
    <property type="entry name" value="abc- transporter (atp binding component) like domain"/>
    <property type="match status" value="1"/>
</dbReference>
<evidence type="ECO:0000259" key="8">
    <source>
        <dbReference type="PROSITE" id="PS50893"/>
    </source>
</evidence>
<dbReference type="AlphaFoldDB" id="A0AAW3F8H4"/>
<protein>
    <submittedName>
        <fullName evidence="9">ABC transporter family protein</fullName>
    </submittedName>
</protein>
<feature type="region of interest" description="Disordered" evidence="7">
    <location>
        <begin position="291"/>
        <end position="313"/>
    </location>
</feature>
<name>A0AAW3F8H4_BURGA</name>
<dbReference type="RefSeq" id="WP_036048052.1">
    <property type="nucleotide sequence ID" value="NZ_CADEVX010000011.1"/>
</dbReference>
<dbReference type="InterPro" id="IPR029439">
    <property type="entry name" value="Wzt_C"/>
</dbReference>
<dbReference type="PANTHER" id="PTHR46743">
    <property type="entry name" value="TEICHOIC ACIDS EXPORT ATP-BINDING PROTEIN TAGH"/>
    <property type="match status" value="1"/>
</dbReference>
<dbReference type="InterPro" id="IPR050683">
    <property type="entry name" value="Bact_Polysacc_Export_ATP-bd"/>
</dbReference>
<keyword evidence="6" id="KW-0067">ATP-binding</keyword>
<feature type="domain" description="ABC transporter" evidence="8">
    <location>
        <begin position="43"/>
        <end position="264"/>
    </location>
</feature>
<evidence type="ECO:0000256" key="1">
    <source>
        <dbReference type="ARBA" id="ARBA00005417"/>
    </source>
</evidence>